<proteinExistence type="predicted"/>
<accession>A0A7J5C0X2</accession>
<organism evidence="1 2">
    <name type="scientific">Pseudoclavibacter chungangensis</name>
    <dbReference type="NCBI Taxonomy" id="587635"/>
    <lineage>
        <taxon>Bacteria</taxon>
        <taxon>Bacillati</taxon>
        <taxon>Actinomycetota</taxon>
        <taxon>Actinomycetes</taxon>
        <taxon>Micrococcales</taxon>
        <taxon>Microbacteriaceae</taxon>
        <taxon>Pseudoclavibacter</taxon>
    </lineage>
</organism>
<gene>
    <name evidence="1" type="ORF">F8O01_02040</name>
</gene>
<reference evidence="1 2" key="1">
    <citation type="submission" date="2019-09" db="EMBL/GenBank/DDBJ databases">
        <title>Phylogeny of genus Pseudoclavibacter and closely related genus.</title>
        <authorList>
            <person name="Li Y."/>
        </authorList>
    </citation>
    <scope>NUCLEOTIDE SEQUENCE [LARGE SCALE GENOMIC DNA]</scope>
    <source>
        <strain evidence="1 2">DSM 23821</strain>
    </source>
</reference>
<comment type="caution">
    <text evidence="1">The sequence shown here is derived from an EMBL/GenBank/DDBJ whole genome shotgun (WGS) entry which is preliminary data.</text>
</comment>
<protein>
    <recommendedName>
        <fullName evidence="3">DUF1795 domain-containing protein</fullName>
    </recommendedName>
</protein>
<evidence type="ECO:0008006" key="3">
    <source>
        <dbReference type="Google" id="ProtNLM"/>
    </source>
</evidence>
<name>A0A7J5C0X2_9MICO</name>
<evidence type="ECO:0000313" key="2">
    <source>
        <dbReference type="Proteomes" id="UP000467240"/>
    </source>
</evidence>
<dbReference type="EMBL" id="WBJZ01000002">
    <property type="protein sequence ID" value="KAB1662262.1"/>
    <property type="molecule type" value="Genomic_DNA"/>
</dbReference>
<evidence type="ECO:0000313" key="1">
    <source>
        <dbReference type="EMBL" id="KAB1662262.1"/>
    </source>
</evidence>
<dbReference type="Proteomes" id="UP000467240">
    <property type="component" value="Unassembled WGS sequence"/>
</dbReference>
<dbReference type="AlphaFoldDB" id="A0A7J5C0X2"/>
<dbReference type="RefSeq" id="WP_158039200.1">
    <property type="nucleotide sequence ID" value="NZ_JACCFV010000001.1"/>
</dbReference>
<keyword evidence="2" id="KW-1185">Reference proteome</keyword>
<dbReference type="OrthoDB" id="5110812at2"/>
<dbReference type="Gene3D" id="3.40.1000.10">
    <property type="entry name" value="Mog1/PsbP, alpha/beta/alpha sandwich"/>
    <property type="match status" value="1"/>
</dbReference>
<sequence length="163" mass="16911">MTEHETSGVAAYPSAHYPELPAVSIDAPAGWQPIVFPGALVGIRHVVDDGGFNANVLVTHERWPGEIPAADALGRLRAQLVAAGATETYADLEPAGAPGAYLEADQQEASLGDLRVRYRLVVVSHDGLTELVTAVGTATATQSANLGSSLGDIVRSLTVTARS</sequence>